<dbReference type="Pfam" id="PF02515">
    <property type="entry name" value="CoA_transf_3"/>
    <property type="match status" value="2"/>
</dbReference>
<keyword evidence="2 4" id="KW-0808">Transferase</keyword>
<comment type="caution">
    <text evidence="4">The sequence shown here is derived from an EMBL/GenBank/DDBJ whole genome shotgun (WGS) entry which is preliminary data.</text>
</comment>
<gene>
    <name evidence="4" type="ORF">NM203_12630</name>
</gene>
<dbReference type="Gene3D" id="3.30.1540.10">
    <property type="entry name" value="formyl-coa transferase, domain 3"/>
    <property type="match status" value="2"/>
</dbReference>
<dbReference type="PANTHER" id="PTHR48228">
    <property type="entry name" value="SUCCINYL-COA--D-CITRAMALATE COA-TRANSFERASE"/>
    <property type="match status" value="1"/>
</dbReference>
<feature type="region of interest" description="Disordered" evidence="3">
    <location>
        <begin position="346"/>
        <end position="375"/>
    </location>
</feature>
<dbReference type="GO" id="GO:0016740">
    <property type="term" value="F:transferase activity"/>
    <property type="evidence" value="ECO:0007669"/>
    <property type="project" value="UniProtKB-KW"/>
</dbReference>
<evidence type="ECO:0000256" key="1">
    <source>
        <dbReference type="ARBA" id="ARBA00008383"/>
    </source>
</evidence>
<evidence type="ECO:0000256" key="2">
    <source>
        <dbReference type="ARBA" id="ARBA00022679"/>
    </source>
</evidence>
<dbReference type="Gene3D" id="3.40.50.10540">
    <property type="entry name" value="Crotonobetainyl-coa:carnitine coa-transferase, domain 1"/>
    <property type="match status" value="2"/>
</dbReference>
<sequence>MTGPTPRTPLTDVRVLEISDRIAGSYCGKLFRDAGATVVKVEPATGDPLRRYSATRSAIPQGTDGPLFDYLNAGKRSVVGDLGDSVVAALIEGADVVILTAGRADAERAGVAADSRRAFLTISDFGWTGPWADRPATEFTLQGACGATGFRGLPDGPPISVGGDVGEYVGGAMAAFAALAVTRRMRAGGPGEHLDMALLEAMTLSMQSSEWLHTHLLQVGPITRSVEVPSIVAAKDGFVGMTFITGQQWHDFAAMVECPELSEHPEFTFQLGRWGHRDRILELIGPWMREHTVAEIVELGELFRLPMAAIGTGATVTEQDHFVARGVFGPNASGLLAPRPPWRMTGTAPAPMAPAPSVGEAGTGPDWSPRAASTEGAPELPLAGVRVVDLTAFWAGPAATHLLAAFGADVVKIESIQRPDGIRYSGAMRTDVDDWWEYGWVFQAVNTNKRSVTLNLDSPDGVRLFRHLVAGADAVIENFSPRVMEQFGLGADALLEVNPRLVVMRMPAFGLDGPWRDRVGFAPTMEQIAGMAWLTGLPDGPPIPPRGVCDPLAGSHAAFAMVAALDLVARTGTGRLVEMPMIESVLNVTAVQALEAQAFGVVAQREGNRGHGPATQNVYRCAGEDDWVAVAMRDDAERTTMAGLMGASGAELVDDDLAAWFVDRDADDAVEVLVRAGIPAARVISPSDVIRNPHLIDRGYFESLVHPSTGPCVYPRPPFAPIAATDGRWLRTPAPTLGQHTADVLGDLCGVTADELAALAAAGVVGTRPKGL</sequence>
<evidence type="ECO:0000313" key="5">
    <source>
        <dbReference type="Proteomes" id="UP001651690"/>
    </source>
</evidence>
<dbReference type="InterPro" id="IPR003673">
    <property type="entry name" value="CoA-Trfase_fam_III"/>
</dbReference>
<dbReference type="Proteomes" id="UP001651690">
    <property type="component" value="Unassembled WGS sequence"/>
</dbReference>
<evidence type="ECO:0000256" key="3">
    <source>
        <dbReference type="SAM" id="MobiDB-lite"/>
    </source>
</evidence>
<evidence type="ECO:0000313" key="4">
    <source>
        <dbReference type="EMBL" id="MCP9273028.1"/>
    </source>
</evidence>
<dbReference type="InterPro" id="IPR050509">
    <property type="entry name" value="CoA-transferase_III"/>
</dbReference>
<dbReference type="SUPFAM" id="SSF89796">
    <property type="entry name" value="CoA-transferase family III (CaiB/BaiF)"/>
    <property type="match status" value="2"/>
</dbReference>
<dbReference type="InterPro" id="IPR044855">
    <property type="entry name" value="CoA-Trfase_III_dom3_sf"/>
</dbReference>
<dbReference type="PANTHER" id="PTHR48228:SF6">
    <property type="entry name" value="L-CARNITINE COA-TRANSFERASE"/>
    <property type="match status" value="1"/>
</dbReference>
<dbReference type="EMBL" id="JANDBD010000004">
    <property type="protein sequence ID" value="MCP9273028.1"/>
    <property type="molecule type" value="Genomic_DNA"/>
</dbReference>
<organism evidence="4 5">
    <name type="scientific">Mycolicibacterium arenosum</name>
    <dbReference type="NCBI Taxonomy" id="2952157"/>
    <lineage>
        <taxon>Bacteria</taxon>
        <taxon>Bacillati</taxon>
        <taxon>Actinomycetota</taxon>
        <taxon>Actinomycetes</taxon>
        <taxon>Mycobacteriales</taxon>
        <taxon>Mycobacteriaceae</taxon>
        <taxon>Mycolicibacterium</taxon>
    </lineage>
</organism>
<accession>A0ABT1M1K3</accession>
<keyword evidence="5" id="KW-1185">Reference proteome</keyword>
<name>A0ABT1M1K3_9MYCO</name>
<reference evidence="4 5" key="1">
    <citation type="submission" date="2022-06" db="EMBL/GenBank/DDBJ databases">
        <title>Mycolicibacterium sp. CAU 1645 isolated from seawater.</title>
        <authorList>
            <person name="Kim W."/>
        </authorList>
    </citation>
    <scope>NUCLEOTIDE SEQUENCE [LARGE SCALE GENOMIC DNA]</scope>
    <source>
        <strain evidence="4 5">CAU 1645</strain>
    </source>
</reference>
<dbReference type="InterPro" id="IPR023606">
    <property type="entry name" value="CoA-Trfase_III_dom_1_sf"/>
</dbReference>
<dbReference type="RefSeq" id="WP_255060269.1">
    <property type="nucleotide sequence ID" value="NZ_JANDBD010000004.1"/>
</dbReference>
<protein>
    <submittedName>
        <fullName evidence="4">CoA transferase</fullName>
    </submittedName>
</protein>
<proteinExistence type="inferred from homology"/>
<comment type="similarity">
    <text evidence="1">Belongs to the CoA-transferase III family.</text>
</comment>